<accession>A0ABX7RIG9</accession>
<feature type="transmembrane region" description="Helical" evidence="1">
    <location>
        <begin position="127"/>
        <end position="152"/>
    </location>
</feature>
<evidence type="ECO:0000256" key="1">
    <source>
        <dbReference type="SAM" id="Phobius"/>
    </source>
</evidence>
<keyword evidence="1" id="KW-0472">Membrane</keyword>
<keyword evidence="3" id="KW-1185">Reference proteome</keyword>
<proteinExistence type="predicted"/>
<evidence type="ECO:0000313" key="3">
    <source>
        <dbReference type="Proteomes" id="UP000671836"/>
    </source>
</evidence>
<protein>
    <recommendedName>
        <fullName evidence="4">RDD domain-containing protein</fullName>
    </recommendedName>
</protein>
<dbReference type="Proteomes" id="UP000671836">
    <property type="component" value="Chromosome"/>
</dbReference>
<dbReference type="EMBL" id="CP071595">
    <property type="protein sequence ID" value="QSY48030.1"/>
    <property type="molecule type" value="Genomic_DNA"/>
</dbReference>
<organism evidence="2 3">
    <name type="scientific">Streptomyces griseocarneus</name>
    <dbReference type="NCBI Taxonomy" id="51201"/>
    <lineage>
        <taxon>Bacteria</taxon>
        <taxon>Bacillati</taxon>
        <taxon>Actinomycetota</taxon>
        <taxon>Actinomycetes</taxon>
        <taxon>Kitasatosporales</taxon>
        <taxon>Streptomycetaceae</taxon>
        <taxon>Streptomyces</taxon>
    </lineage>
</organism>
<keyword evidence="1" id="KW-1133">Transmembrane helix</keyword>
<keyword evidence="1" id="KW-0812">Transmembrane</keyword>
<dbReference type="RefSeq" id="WP_143587752.1">
    <property type="nucleotide sequence ID" value="NZ_CP071595.1"/>
</dbReference>
<sequence>MRGALMAMPELLGVSPLAPPPVRRYRTRVGGFCVVLAGLALMEVSVTHAVKAAGYVADRGTVTVAHCRIHPARGRRNEESVCDGVYRPADGGAARDDAEIDGWYVPGEQVTVYREASEYFLLSMRAFWGWMILFFLGMLGAAHGMVTIVVGFRRTTIAQFTAAREMVGCSLMAEPVKWLRRVGGVGALLCLLLALVSP</sequence>
<evidence type="ECO:0008006" key="4">
    <source>
        <dbReference type="Google" id="ProtNLM"/>
    </source>
</evidence>
<evidence type="ECO:0000313" key="2">
    <source>
        <dbReference type="EMBL" id="QSY48030.1"/>
    </source>
</evidence>
<name>A0ABX7RIG9_9ACTN</name>
<gene>
    <name evidence="2" type="ORF">J3S04_22810</name>
</gene>
<reference evidence="2 3" key="1">
    <citation type="submission" date="2021-03" db="EMBL/GenBank/DDBJ databases">
        <title>Streptomyces strains.</title>
        <authorList>
            <person name="Lund M.B."/>
            <person name="Toerring T."/>
        </authorList>
    </citation>
    <scope>NUCLEOTIDE SEQUENCE [LARGE SCALE GENOMIC DNA]</scope>
    <source>
        <strain evidence="2 3">KCC S-1010</strain>
    </source>
</reference>